<keyword evidence="1" id="KW-0145">Chemotaxis</keyword>
<keyword evidence="6" id="KW-1185">Reference proteome</keyword>
<dbReference type="Gene3D" id="3.40.50.150">
    <property type="entry name" value="Vaccinia Virus protein VP39"/>
    <property type="match status" value="1"/>
</dbReference>
<feature type="domain" description="CheR-type methyltransferase" evidence="4">
    <location>
        <begin position="208"/>
        <end position="443"/>
    </location>
</feature>
<dbReference type="InterPro" id="IPR022642">
    <property type="entry name" value="CheR_C"/>
</dbReference>
<dbReference type="SMART" id="SM00138">
    <property type="entry name" value="MeTrc"/>
    <property type="match status" value="1"/>
</dbReference>
<dbReference type="PANTHER" id="PTHR24422">
    <property type="entry name" value="CHEMOTAXIS PROTEIN METHYLTRANSFERASE"/>
    <property type="match status" value="1"/>
</dbReference>
<dbReference type="InterPro" id="IPR029063">
    <property type="entry name" value="SAM-dependent_MTases_sf"/>
</dbReference>
<name>A0A2P8G2L0_9BACT</name>
<feature type="domain" description="CheB-type methylesterase" evidence="3">
    <location>
        <begin position="3"/>
        <end position="191"/>
    </location>
</feature>
<dbReference type="SUPFAM" id="SSF47757">
    <property type="entry name" value="Chemotaxis receptor methyltransferase CheR, N-terminal domain"/>
    <property type="match status" value="1"/>
</dbReference>
<dbReference type="SUPFAM" id="SSF57997">
    <property type="entry name" value="Tropomyosin"/>
    <property type="match status" value="1"/>
</dbReference>
<comment type="caution">
    <text evidence="5">The sequence shown here is derived from an EMBL/GenBank/DDBJ whole genome shotgun (WGS) entry which is preliminary data.</text>
</comment>
<dbReference type="Pfam" id="PF01339">
    <property type="entry name" value="CheB_methylest"/>
    <property type="match status" value="1"/>
</dbReference>
<dbReference type="Pfam" id="PF01739">
    <property type="entry name" value="CheR"/>
    <property type="match status" value="1"/>
</dbReference>
<dbReference type="SUPFAM" id="SSF47384">
    <property type="entry name" value="Homodimeric domain of signal transducing histidine kinase"/>
    <property type="match status" value="1"/>
</dbReference>
<feature type="coiled-coil region" evidence="2">
    <location>
        <begin position="630"/>
        <end position="699"/>
    </location>
</feature>
<keyword evidence="2" id="KW-0175">Coiled coil</keyword>
<dbReference type="PROSITE" id="PS50123">
    <property type="entry name" value="CHER"/>
    <property type="match status" value="1"/>
</dbReference>
<evidence type="ECO:0000313" key="6">
    <source>
        <dbReference type="Proteomes" id="UP000240978"/>
    </source>
</evidence>
<reference evidence="5 6" key="1">
    <citation type="submission" date="2018-03" db="EMBL/GenBank/DDBJ databases">
        <title>Genomic Encyclopedia of Archaeal and Bacterial Type Strains, Phase II (KMG-II): from individual species to whole genera.</title>
        <authorList>
            <person name="Goeker M."/>
        </authorList>
    </citation>
    <scope>NUCLEOTIDE SEQUENCE [LARGE SCALE GENOMIC DNA]</scope>
    <source>
        <strain evidence="5 6">DSM 18107</strain>
    </source>
</reference>
<dbReference type="GO" id="GO:0008984">
    <property type="term" value="F:protein-glutamate methylesterase activity"/>
    <property type="evidence" value="ECO:0007669"/>
    <property type="project" value="InterPro"/>
</dbReference>
<keyword evidence="1" id="KW-0378">Hydrolase</keyword>
<dbReference type="InterPro" id="IPR050903">
    <property type="entry name" value="Bact_Chemotaxis_MeTrfase"/>
</dbReference>
<dbReference type="Gene3D" id="3.40.50.180">
    <property type="entry name" value="Methylesterase CheB, C-terminal domain"/>
    <property type="match status" value="1"/>
</dbReference>
<evidence type="ECO:0000313" key="5">
    <source>
        <dbReference type="EMBL" id="PSL28105.1"/>
    </source>
</evidence>
<dbReference type="Gene3D" id="1.10.287.130">
    <property type="match status" value="1"/>
</dbReference>
<dbReference type="GO" id="GO:0000155">
    <property type="term" value="F:phosphorelay sensor kinase activity"/>
    <property type="evidence" value="ECO:0007669"/>
    <property type="project" value="InterPro"/>
</dbReference>
<dbReference type="CDD" id="cd16434">
    <property type="entry name" value="CheB-CheR_fusion"/>
    <property type="match status" value="1"/>
</dbReference>
<dbReference type="InterPro" id="IPR036097">
    <property type="entry name" value="HisK_dim/P_sf"/>
</dbReference>
<dbReference type="InterPro" id="IPR035965">
    <property type="entry name" value="PAS-like_dom_sf"/>
</dbReference>
<dbReference type="GO" id="GO:0005737">
    <property type="term" value="C:cytoplasm"/>
    <property type="evidence" value="ECO:0007669"/>
    <property type="project" value="InterPro"/>
</dbReference>
<accession>A0A2P8G2L0</accession>
<dbReference type="SUPFAM" id="SSF52738">
    <property type="entry name" value="Methylesterase CheB, C-terminal domain"/>
    <property type="match status" value="1"/>
</dbReference>
<dbReference type="GO" id="GO:0008757">
    <property type="term" value="F:S-adenosylmethionine-dependent methyltransferase activity"/>
    <property type="evidence" value="ECO:0007669"/>
    <property type="project" value="InterPro"/>
</dbReference>
<evidence type="ECO:0000259" key="4">
    <source>
        <dbReference type="PROSITE" id="PS50123"/>
    </source>
</evidence>
<dbReference type="InterPro" id="IPR035909">
    <property type="entry name" value="CheB_C"/>
</dbReference>
<dbReference type="GO" id="GO:0006935">
    <property type="term" value="P:chemotaxis"/>
    <property type="evidence" value="ECO:0007669"/>
    <property type="project" value="UniProtKB-UniRule"/>
</dbReference>
<dbReference type="Pfam" id="PF03705">
    <property type="entry name" value="CheR_N"/>
    <property type="match status" value="1"/>
</dbReference>
<gene>
    <name evidence="5" type="ORF">CLV42_10824</name>
</gene>
<dbReference type="InterPro" id="IPR000780">
    <property type="entry name" value="CheR_MeTrfase"/>
</dbReference>
<dbReference type="SUPFAM" id="SSF53335">
    <property type="entry name" value="S-adenosyl-L-methionine-dependent methyltransferases"/>
    <property type="match status" value="1"/>
</dbReference>
<dbReference type="InterPro" id="IPR000673">
    <property type="entry name" value="Sig_transdc_resp-reg_Me-estase"/>
</dbReference>
<dbReference type="PRINTS" id="PR00996">
    <property type="entry name" value="CHERMTFRASE"/>
</dbReference>
<feature type="active site" evidence="1">
    <location>
        <position position="133"/>
    </location>
</feature>
<evidence type="ECO:0000259" key="3">
    <source>
        <dbReference type="PROSITE" id="PS50122"/>
    </source>
</evidence>
<feature type="active site" evidence="1">
    <location>
        <position position="41"/>
    </location>
</feature>
<evidence type="ECO:0000256" key="1">
    <source>
        <dbReference type="PROSITE-ProRule" id="PRU00050"/>
    </source>
</evidence>
<dbReference type="Pfam" id="PF13596">
    <property type="entry name" value="PAS_10"/>
    <property type="match status" value="1"/>
</dbReference>
<dbReference type="Proteomes" id="UP000240978">
    <property type="component" value="Unassembled WGS sequence"/>
</dbReference>
<dbReference type="PANTHER" id="PTHR24422:SF27">
    <property type="entry name" value="PROTEIN-GLUTAMATE O-METHYLTRANSFERASE"/>
    <property type="match status" value="1"/>
</dbReference>
<dbReference type="AlphaFoldDB" id="A0A2P8G2L0"/>
<organism evidence="5 6">
    <name type="scientific">Chitinophaga ginsengisoli</name>
    <dbReference type="NCBI Taxonomy" id="363837"/>
    <lineage>
        <taxon>Bacteria</taxon>
        <taxon>Pseudomonadati</taxon>
        <taxon>Bacteroidota</taxon>
        <taxon>Chitinophagia</taxon>
        <taxon>Chitinophagales</taxon>
        <taxon>Chitinophagaceae</taxon>
        <taxon>Chitinophaga</taxon>
    </lineage>
</organism>
<dbReference type="PROSITE" id="PS50122">
    <property type="entry name" value="CHEB"/>
    <property type="match status" value="1"/>
</dbReference>
<dbReference type="Gene3D" id="1.20.5.340">
    <property type="match status" value="1"/>
</dbReference>
<dbReference type="SUPFAM" id="SSF55785">
    <property type="entry name" value="PYP-like sensor domain (PAS domain)"/>
    <property type="match status" value="1"/>
</dbReference>
<protein>
    <submittedName>
        <fullName evidence="5">Two-component system CheB/CheR fusion protein</fullName>
    </submittedName>
</protein>
<dbReference type="RefSeq" id="WP_170117573.1">
    <property type="nucleotide sequence ID" value="NZ_PYGK01000008.1"/>
</dbReference>
<dbReference type="InterPro" id="IPR022641">
    <property type="entry name" value="CheR_N"/>
</dbReference>
<dbReference type="GO" id="GO:0000156">
    <property type="term" value="F:phosphorelay response regulator activity"/>
    <property type="evidence" value="ECO:0007669"/>
    <property type="project" value="InterPro"/>
</dbReference>
<proteinExistence type="predicted"/>
<feature type="active site" evidence="1">
    <location>
        <position position="15"/>
    </location>
</feature>
<sequence>MDTTEPRYVIAIGASAGGMEDINSFFDYTQLDSVSYVIVQHLSADFKSRMVELLAKHSKLVVKEAENEMIIKANEVYLIPNDKFMTVSGRKLCLTPKELSHAPYLTINRFLSSLAVDYGEKSIGVILSGLGTDGTEGAIAIKKAGGMVIARNPETSDYGSMPSSAIATGMVDFILEPPLIPGMIEQYVMNGLNTIAEYKEDKKSVAIILDIIREQSPLDFSDYKESTILRRIKRRSASKNFNTLDKYINFLRETPDEIEALTKEFLISVTSFFRDEAAFNFIQHSILPDILLKINPGDELKLWVAGCATGEEAYSLAILIHEQLIDDLKDLAVKIFATDIDTEALLYARIGLYKDDIEKDITPERIKRYFSKEQTGYRVKPDIRRMVVFAQHDLVKNPPYCNMDIISCRNVLIYMAPTLQKKIFSMLLFGLKIDGHLFLGISENPMPIIQNLDVVNKKYKIYKNIGTKQTVRFDAFSLPQLLDVGHKTSHTLYEAPTVNVSTSIGENVSDNLAKELGCLTICIDENNRVVKSYGDTSKYLLQKNFTLHLPELLPRPLAVAFNTASREVIVTGKKHTISGIRIAPSSSITVSISVYPLNFKKGAPRLLMVTIIEDKVLALSPEQHVAFDERKHLDQYIFNLEEEMREMKDKLNAAYEKLDASNENMQSFNEELVSANEELQSTNEEMQSVNEELHTINSDYQLKNKELGEINDDLNNYFRSNINGQLFISKNLLLMKFSPVTATLINLRDTDIGRPIGNISTNFKFNTIIVDIEKVLEDGVTIKKEIETNDGKWYQVTTMPYIRQTEYGNSGAVITFSDITELKAAQEELQQKNNSLLQINSNLDYFINTISRDLLEPLGGIANDFSSIDNLDSQNPELKAVLNVINTSIEKVRLLIGDIATIRRTESGM</sequence>
<dbReference type="EMBL" id="PYGK01000008">
    <property type="protein sequence ID" value="PSL28105.1"/>
    <property type="molecule type" value="Genomic_DNA"/>
</dbReference>
<evidence type="ECO:0000256" key="2">
    <source>
        <dbReference type="SAM" id="Coils"/>
    </source>
</evidence>